<reference evidence="1" key="1">
    <citation type="submission" date="2019-03" db="EMBL/GenBank/DDBJ databases">
        <title>WGS assembly of Setaria viridis.</title>
        <authorList>
            <person name="Huang P."/>
            <person name="Jenkins J."/>
            <person name="Grimwood J."/>
            <person name="Barry K."/>
            <person name="Healey A."/>
            <person name="Mamidi S."/>
            <person name="Sreedasyam A."/>
            <person name="Shu S."/>
            <person name="Feldman M."/>
            <person name="Wu J."/>
            <person name="Yu Y."/>
            <person name="Chen C."/>
            <person name="Johnson J."/>
            <person name="Rokhsar D."/>
            <person name="Baxter I."/>
            <person name="Schmutz J."/>
            <person name="Brutnell T."/>
            <person name="Kellogg E."/>
        </authorList>
    </citation>
    <scope>NUCLEOTIDE SEQUENCE [LARGE SCALE GENOMIC DNA]</scope>
</reference>
<gene>
    <name evidence="1" type="ORF">SEVIR_8G145250v2</name>
</gene>
<proteinExistence type="predicted"/>
<keyword evidence="2" id="KW-1185">Reference proteome</keyword>
<dbReference type="EMBL" id="CM016559">
    <property type="protein sequence ID" value="TKW00925.1"/>
    <property type="molecule type" value="Genomic_DNA"/>
</dbReference>
<dbReference type="AlphaFoldDB" id="A0A4U6TJ06"/>
<dbReference type="Proteomes" id="UP000298652">
    <property type="component" value="Chromosome 8"/>
</dbReference>
<organism evidence="1 2">
    <name type="scientific">Setaria viridis</name>
    <name type="common">Green bristlegrass</name>
    <name type="synonym">Setaria italica subsp. viridis</name>
    <dbReference type="NCBI Taxonomy" id="4556"/>
    <lineage>
        <taxon>Eukaryota</taxon>
        <taxon>Viridiplantae</taxon>
        <taxon>Streptophyta</taxon>
        <taxon>Embryophyta</taxon>
        <taxon>Tracheophyta</taxon>
        <taxon>Spermatophyta</taxon>
        <taxon>Magnoliopsida</taxon>
        <taxon>Liliopsida</taxon>
        <taxon>Poales</taxon>
        <taxon>Poaceae</taxon>
        <taxon>PACMAD clade</taxon>
        <taxon>Panicoideae</taxon>
        <taxon>Panicodae</taxon>
        <taxon>Paniceae</taxon>
        <taxon>Cenchrinae</taxon>
        <taxon>Setaria</taxon>
    </lineage>
</organism>
<accession>A0A4U6TJ06</accession>
<evidence type="ECO:0000313" key="1">
    <source>
        <dbReference type="EMBL" id="TKW00925.1"/>
    </source>
</evidence>
<protein>
    <submittedName>
        <fullName evidence="1">Uncharacterized protein</fullName>
    </submittedName>
</protein>
<sequence length="74" mass="8437">MLSWCCDPGGSCWRFTSTRELGMVSVGEWHGVRSPRELMLYGGVLMVWCECDMVWLEAACLNARRRRRLGVAVV</sequence>
<evidence type="ECO:0000313" key="2">
    <source>
        <dbReference type="Proteomes" id="UP000298652"/>
    </source>
</evidence>
<name>A0A4U6TJ06_SETVI</name>
<dbReference type="Gramene" id="TKW00925">
    <property type="protein sequence ID" value="TKW00925"/>
    <property type="gene ID" value="SEVIR_8G145250v2"/>
</dbReference>